<sequence length="357" mass="41045">MKYKYGIYSLFPLFAGGNLIYFLLPSSKNIEVLTSSLSNMGGAPITSLKEFQSKNDNALIKKGQTIKSLNEKLEIQNSQSYSSEINKLNISEDSLSLRTLNSNNEVSQVQERVTKIIKEVNKENGFSIIQDESSGELSNSQSQLVDFTRNFKELYQKVKEWKNKGDLQKIRIKQFEGRDGLPEKTEPLTQSQRKALLTYYEIFSGLKGSEIGFLKEINNVNNNSSYQKVNNTIPENNKKLIQALKDINWEGLDRVSFGKYLRINDSGKDYDPFSILLEAEYLKNARNEAIKWDDKVKNFQRGRSEDRCSWTSKCQRWSEESTRSLSGVKEDIENQVTIAIAYRLLKIMIDKFDLENL</sequence>
<evidence type="ECO:0000313" key="3">
    <source>
        <dbReference type="Proteomes" id="UP000017119"/>
    </source>
</evidence>
<organism evidence="2 3">
    <name type="scientific">Mycoplasma parvum str. Indiana</name>
    <dbReference type="NCBI Taxonomy" id="1403316"/>
    <lineage>
        <taxon>Bacteria</taxon>
        <taxon>Bacillati</taxon>
        <taxon>Mycoplasmatota</taxon>
        <taxon>Mollicutes</taxon>
        <taxon>Mycoplasmataceae</taxon>
        <taxon>Mycoplasma</taxon>
    </lineage>
</organism>
<dbReference type="PATRIC" id="fig|1403316.3.peg.546"/>
<gene>
    <name evidence="2" type="ORF">PRV_02915</name>
</gene>
<dbReference type="AlphaFoldDB" id="U5NGH5"/>
<accession>U5NGH5</accession>
<feature type="transmembrane region" description="Helical" evidence="1">
    <location>
        <begin position="7"/>
        <end position="24"/>
    </location>
</feature>
<evidence type="ECO:0000313" key="2">
    <source>
        <dbReference type="EMBL" id="AGX89309.1"/>
    </source>
</evidence>
<proteinExistence type="predicted"/>
<dbReference type="KEGG" id="mpv:PRV_02915"/>
<name>U5NGH5_9MOLU</name>
<keyword evidence="1" id="KW-0812">Transmembrane</keyword>
<protein>
    <submittedName>
        <fullName evidence="2">Uncharacterized protein</fullName>
    </submittedName>
</protein>
<dbReference type="Proteomes" id="UP000017119">
    <property type="component" value="Chromosome"/>
</dbReference>
<reference evidence="2 3" key="1">
    <citation type="journal article" date="2013" name="Genome Announc.">
        <title>Genome Sequence of Mycoplasma parvum (Formerly Eperythrozoon parvum), a Diminutive Hemoplasma of the Pig.</title>
        <authorList>
            <person name="do Nascimento N.C."/>
            <person name="Dos Santos A.P."/>
            <person name="Chu Y."/>
            <person name="Guimaraes A.M."/>
            <person name="Pagliaro A."/>
            <person name="Messick J.B."/>
        </authorList>
    </citation>
    <scope>NUCLEOTIDE SEQUENCE [LARGE SCALE GENOMIC DNA]</scope>
    <source>
        <strain evidence="2 3">Indiana</strain>
    </source>
</reference>
<dbReference type="EMBL" id="CP006771">
    <property type="protein sequence ID" value="AGX89309.1"/>
    <property type="molecule type" value="Genomic_DNA"/>
</dbReference>
<keyword evidence="3" id="KW-1185">Reference proteome</keyword>
<dbReference type="HOGENOM" id="CLU_064929_0_0_14"/>
<keyword evidence="1" id="KW-0472">Membrane</keyword>
<evidence type="ECO:0000256" key="1">
    <source>
        <dbReference type="SAM" id="Phobius"/>
    </source>
</evidence>
<dbReference type="STRING" id="1403316.PRV_02915"/>
<keyword evidence="1" id="KW-1133">Transmembrane helix</keyword>